<feature type="transmembrane region" description="Helical" evidence="1">
    <location>
        <begin position="40"/>
        <end position="62"/>
    </location>
</feature>
<dbReference type="EMBL" id="JBJQND010000014">
    <property type="protein sequence ID" value="KAL3855245.1"/>
    <property type="molecule type" value="Genomic_DNA"/>
</dbReference>
<dbReference type="Proteomes" id="UP001634394">
    <property type="component" value="Unassembled WGS sequence"/>
</dbReference>
<evidence type="ECO:0000313" key="3">
    <source>
        <dbReference type="Proteomes" id="UP001634394"/>
    </source>
</evidence>
<keyword evidence="1" id="KW-0472">Membrane</keyword>
<sequence>MVDTTNGSIQVSLFSATVSETLETTTDMDKFSGIPGENIFYSWFPTVFLGIFMVVFLIVSFTRYHRKFVRKRNAHNEYLEYQLAAKHPRIGSSLCKTHNNGYTEVIAPVGFDAFGHVLADGEHIKELPERRSEVPHTIALSSNSTKMNKIVKQLRSQSMEIPGILIENVHEGMDADRKYIFGDEIENNDIRKGKSNGTLKTSQSLQSRYDVLSGSEQPANRSVDFNNKGEFSNCENVARGLYSNTNKTFGGFKTGASCNPDLVIENYPTKKSRIDTDYYSDRDNNPFVSEEFDNIAICQLCHLAKHNSYYEDLGLPTIALKMERKTRKETSPKPGGFINYDTGHILVESHGKIDSPSYDSVRHLPVLDNQYYENVAKDIFNGPSFVGLRRNSAFQNDVNVVNNSTKVEVEVYTLNNSRLVESGTRDADNQLHEQTRLDPGCEPLYFDVSAKRNYSKETFECAFQHTNETRDGAKNKHRNGHKNARYNSRKRLREETSLASEDGKVFWLDIDNISTTSL</sequence>
<keyword evidence="1" id="KW-1133">Transmembrane helix</keyword>
<name>A0ABD3V0Q3_SINWO</name>
<evidence type="ECO:0000256" key="1">
    <source>
        <dbReference type="SAM" id="Phobius"/>
    </source>
</evidence>
<reference evidence="2 3" key="1">
    <citation type="submission" date="2024-11" db="EMBL/GenBank/DDBJ databases">
        <title>Chromosome-level genome assembly of the freshwater bivalve Anodonta woodiana.</title>
        <authorList>
            <person name="Chen X."/>
        </authorList>
    </citation>
    <scope>NUCLEOTIDE SEQUENCE [LARGE SCALE GENOMIC DNA]</scope>
    <source>
        <strain evidence="2">MN2024</strain>
        <tissue evidence="2">Gills</tissue>
    </source>
</reference>
<evidence type="ECO:0000313" key="2">
    <source>
        <dbReference type="EMBL" id="KAL3855245.1"/>
    </source>
</evidence>
<keyword evidence="3" id="KW-1185">Reference proteome</keyword>
<organism evidence="2 3">
    <name type="scientific">Sinanodonta woodiana</name>
    <name type="common">Chinese pond mussel</name>
    <name type="synonym">Anodonta woodiana</name>
    <dbReference type="NCBI Taxonomy" id="1069815"/>
    <lineage>
        <taxon>Eukaryota</taxon>
        <taxon>Metazoa</taxon>
        <taxon>Spiralia</taxon>
        <taxon>Lophotrochozoa</taxon>
        <taxon>Mollusca</taxon>
        <taxon>Bivalvia</taxon>
        <taxon>Autobranchia</taxon>
        <taxon>Heteroconchia</taxon>
        <taxon>Palaeoheterodonta</taxon>
        <taxon>Unionida</taxon>
        <taxon>Unionoidea</taxon>
        <taxon>Unionidae</taxon>
        <taxon>Unioninae</taxon>
        <taxon>Sinanodonta</taxon>
    </lineage>
</organism>
<keyword evidence="1" id="KW-0812">Transmembrane</keyword>
<gene>
    <name evidence="2" type="ORF">ACJMK2_014461</name>
</gene>
<dbReference type="AlphaFoldDB" id="A0ABD3V0Q3"/>
<comment type="caution">
    <text evidence="2">The sequence shown here is derived from an EMBL/GenBank/DDBJ whole genome shotgun (WGS) entry which is preliminary data.</text>
</comment>
<protein>
    <submittedName>
        <fullName evidence="2">Uncharacterized protein</fullName>
    </submittedName>
</protein>
<proteinExistence type="predicted"/>
<accession>A0ABD3V0Q3</accession>